<dbReference type="PANTHER" id="PTHR33077:SF90">
    <property type="entry name" value="PROTEIN TIFY 7"/>
    <property type="match status" value="1"/>
</dbReference>
<dbReference type="GO" id="GO:2000022">
    <property type="term" value="P:regulation of jasmonic acid mediated signaling pathway"/>
    <property type="evidence" value="ECO:0007669"/>
    <property type="project" value="UniProtKB-UniRule"/>
</dbReference>
<comment type="domain">
    <text evidence="2">The jas domain is required for interaction with COI1.</text>
</comment>
<dbReference type="OrthoDB" id="1939212at2759"/>
<dbReference type="SMART" id="SM00979">
    <property type="entry name" value="TIFY"/>
    <property type="match status" value="1"/>
</dbReference>
<keyword evidence="6" id="KW-1185">Reference proteome</keyword>
<dbReference type="GO" id="GO:0031347">
    <property type="term" value="P:regulation of defense response"/>
    <property type="evidence" value="ECO:0007669"/>
    <property type="project" value="UniProtKB-UniRule"/>
</dbReference>
<organism evidence="5 6">
    <name type="scientific">Gossypium anomalum</name>
    <dbReference type="NCBI Taxonomy" id="47600"/>
    <lineage>
        <taxon>Eukaryota</taxon>
        <taxon>Viridiplantae</taxon>
        <taxon>Streptophyta</taxon>
        <taxon>Embryophyta</taxon>
        <taxon>Tracheophyta</taxon>
        <taxon>Spermatophyta</taxon>
        <taxon>Magnoliopsida</taxon>
        <taxon>eudicotyledons</taxon>
        <taxon>Gunneridae</taxon>
        <taxon>Pentapetalae</taxon>
        <taxon>rosids</taxon>
        <taxon>malvids</taxon>
        <taxon>Malvales</taxon>
        <taxon>Malvaceae</taxon>
        <taxon>Malvoideae</taxon>
        <taxon>Gossypium</taxon>
    </lineage>
</organism>
<dbReference type="Proteomes" id="UP000701853">
    <property type="component" value="Chromosome 5"/>
</dbReference>
<sequence length="425" mass="46359">MERDFLGLNSKQSFPLVKEEVEEIGFTKSLGIQWPISNKVSSAVPPQQMSFDFAQVDNAKRIGYDSIVSPAFMHISPPDAAQLQKSFNHNRQRVGNHFPFTAASSGQHDAHHVQRPYDMKMFPVSNQSVPVSTTNPFMNNHFTTTAMKSQLLGGIPVTTLPHSVLPTLGSFGGSIEPRKSVRGLGDSRSPVQLTIFYAGTVNVYDDITPEKAQAIMLLAGNGSSLTSNVAYPKVQVQAPISKPLQVETLPTNHFTNAQLCSGIPSPLSVSSHTGVQSRSGSTSTDEKTVCKTTGSLTTPISLVESPKLENTMGPVTPTSMMPSVPQARKASLARFLEKRKERIMTASPYDLSKKPPHYRGETMAESDTEFPRFQFCVHKDEPVSTSPLSRLQRRASCPMRIKPNVDCKASASQAMDFNLNTSSSS</sequence>
<dbReference type="AlphaFoldDB" id="A0A8J5ZNE9"/>
<evidence type="ECO:0000313" key="6">
    <source>
        <dbReference type="Proteomes" id="UP000701853"/>
    </source>
</evidence>
<dbReference type="GO" id="GO:0005634">
    <property type="term" value="C:nucleus"/>
    <property type="evidence" value="ECO:0007669"/>
    <property type="project" value="UniProtKB-SubCell"/>
</dbReference>
<feature type="compositionally biased region" description="Polar residues" evidence="3">
    <location>
        <begin position="269"/>
        <end position="283"/>
    </location>
</feature>
<feature type="domain" description="Tify" evidence="4">
    <location>
        <begin position="186"/>
        <end position="221"/>
    </location>
</feature>
<comment type="subcellular location">
    <subcellularLocation>
        <location evidence="2">Nucleus</location>
    </subcellularLocation>
</comment>
<evidence type="ECO:0000256" key="1">
    <source>
        <dbReference type="ARBA" id="ARBA00008614"/>
    </source>
</evidence>
<proteinExistence type="inferred from homology"/>
<dbReference type="InterPro" id="IPR010399">
    <property type="entry name" value="Tify_dom"/>
</dbReference>
<evidence type="ECO:0000313" key="5">
    <source>
        <dbReference type="EMBL" id="KAG8493114.1"/>
    </source>
</evidence>
<comment type="function">
    <text evidence="2">Repressor of jasmonate responses.</text>
</comment>
<gene>
    <name evidence="5" type="ORF">CXB51_010653</name>
</gene>
<comment type="similarity">
    <text evidence="1 2">Belongs to the TIFY/JAZ family.</text>
</comment>
<evidence type="ECO:0000256" key="3">
    <source>
        <dbReference type="SAM" id="MobiDB-lite"/>
    </source>
</evidence>
<dbReference type="PANTHER" id="PTHR33077">
    <property type="entry name" value="PROTEIN TIFY 4A-RELATED-RELATED"/>
    <property type="match status" value="1"/>
</dbReference>
<comment type="caution">
    <text evidence="5">The sequence shown here is derived from an EMBL/GenBank/DDBJ whole genome shotgun (WGS) entry which is preliminary data.</text>
</comment>
<dbReference type="Pfam" id="PF09425">
    <property type="entry name" value="Jas_motif"/>
    <property type="match status" value="1"/>
</dbReference>
<reference evidence="5 6" key="1">
    <citation type="journal article" date="2021" name="bioRxiv">
        <title>The Gossypium anomalum genome as a resource for cotton improvement and evolutionary analysis of hybrid incompatibility.</title>
        <authorList>
            <person name="Grover C.E."/>
            <person name="Yuan D."/>
            <person name="Arick M.A."/>
            <person name="Miller E.R."/>
            <person name="Hu G."/>
            <person name="Peterson D.G."/>
            <person name="Wendel J.F."/>
            <person name="Udall J.A."/>
        </authorList>
    </citation>
    <scope>NUCLEOTIDE SEQUENCE [LARGE SCALE GENOMIC DNA]</scope>
    <source>
        <strain evidence="5">JFW-Udall</strain>
        <tissue evidence="5">Leaf</tissue>
    </source>
</reference>
<dbReference type="InterPro" id="IPR018467">
    <property type="entry name" value="CCT_CS"/>
</dbReference>
<feature type="region of interest" description="Disordered" evidence="3">
    <location>
        <begin position="269"/>
        <end position="292"/>
    </location>
</feature>
<evidence type="ECO:0000259" key="4">
    <source>
        <dbReference type="PROSITE" id="PS51320"/>
    </source>
</evidence>
<evidence type="ECO:0000256" key="2">
    <source>
        <dbReference type="RuleBase" id="RU369065"/>
    </source>
</evidence>
<accession>A0A8J5ZNE9</accession>
<dbReference type="GO" id="GO:0009611">
    <property type="term" value="P:response to wounding"/>
    <property type="evidence" value="ECO:0007669"/>
    <property type="project" value="UniProtKB-UniRule"/>
</dbReference>
<protein>
    <recommendedName>
        <fullName evidence="2">Protein TIFY</fullName>
    </recommendedName>
    <alternativeName>
        <fullName evidence="2">Jasmonate ZIM domain-containing protein</fullName>
    </alternativeName>
</protein>
<keyword evidence="2" id="KW-0539">Nucleus</keyword>
<dbReference type="Pfam" id="PF06200">
    <property type="entry name" value="tify"/>
    <property type="match status" value="1"/>
</dbReference>
<name>A0A8J5ZNE9_9ROSI</name>
<dbReference type="EMBL" id="JAHUZN010000005">
    <property type="protein sequence ID" value="KAG8493114.1"/>
    <property type="molecule type" value="Genomic_DNA"/>
</dbReference>
<keyword evidence="2" id="KW-1184">Jasmonic acid signaling pathway</keyword>
<dbReference type="PROSITE" id="PS51320">
    <property type="entry name" value="TIFY"/>
    <property type="match status" value="1"/>
</dbReference>
<dbReference type="InterPro" id="IPR040390">
    <property type="entry name" value="TIFY/JAZ"/>
</dbReference>